<dbReference type="PROSITE" id="PS50928">
    <property type="entry name" value="ABC_TM1"/>
    <property type="match status" value="1"/>
</dbReference>
<accession>A0A1E8PX35</accession>
<keyword evidence="4" id="KW-0997">Cell inner membrane</keyword>
<gene>
    <name evidence="15" type="ORF">BEL07_26880</name>
</gene>
<dbReference type="SUPFAM" id="SSF161098">
    <property type="entry name" value="MetI-like"/>
    <property type="match status" value="1"/>
</dbReference>
<evidence type="ECO:0000313" key="15">
    <source>
        <dbReference type="EMBL" id="OFJ50677.1"/>
    </source>
</evidence>
<feature type="transmembrane region" description="Helical" evidence="12">
    <location>
        <begin position="52"/>
        <end position="71"/>
    </location>
</feature>
<feature type="domain" description="ABC transmembrane type-1" evidence="14">
    <location>
        <begin position="117"/>
        <end position="304"/>
    </location>
</feature>
<keyword evidence="8 12" id="KW-1133">Transmembrane helix</keyword>
<evidence type="ECO:0000259" key="14">
    <source>
        <dbReference type="PROSITE" id="PS50928"/>
    </source>
</evidence>
<keyword evidence="5 12" id="KW-0812">Transmembrane</keyword>
<dbReference type="Proteomes" id="UP000178953">
    <property type="component" value="Unassembled WGS sequence"/>
</dbReference>
<feature type="transmembrane region" description="Helical" evidence="12">
    <location>
        <begin position="117"/>
        <end position="142"/>
    </location>
</feature>
<dbReference type="PANTHER" id="PTHR43386">
    <property type="entry name" value="OLIGOPEPTIDE TRANSPORT SYSTEM PERMEASE PROTEIN APPC"/>
    <property type="match status" value="1"/>
</dbReference>
<feature type="transmembrane region" description="Helical" evidence="12">
    <location>
        <begin position="177"/>
        <end position="197"/>
    </location>
</feature>
<dbReference type="GO" id="GO:0055085">
    <property type="term" value="P:transmembrane transport"/>
    <property type="evidence" value="ECO:0007669"/>
    <property type="project" value="InterPro"/>
</dbReference>
<dbReference type="InterPro" id="IPR000515">
    <property type="entry name" value="MetI-like"/>
</dbReference>
<comment type="similarity">
    <text evidence="10">Belongs to the binding-protein-dependent transport system permease family. OppBC subfamily.</text>
</comment>
<dbReference type="InterPro" id="IPR025966">
    <property type="entry name" value="OppC_N"/>
</dbReference>
<organism evidence="15 16">
    <name type="scientific">Mycolicibacterium grossiae</name>
    <dbReference type="NCBI Taxonomy" id="1552759"/>
    <lineage>
        <taxon>Bacteria</taxon>
        <taxon>Bacillati</taxon>
        <taxon>Actinomycetota</taxon>
        <taxon>Actinomycetes</taxon>
        <taxon>Mycobacteriales</taxon>
        <taxon>Mycobacteriaceae</taxon>
        <taxon>Mycolicibacterium</taxon>
    </lineage>
</organism>
<sequence length="323" mass="34956">MTRSREGAQPDASRQDEPQATDASTSAQSGVAVGSFASRRTLTLRRFLRNRLAVGALLVLLGLAVGCYALPPLLPWSYTDLDYLALQQPPSPSHWFGTNALGQDLLAQTLRGMQKSLLIGVCVALVSTVIAATVGAIAGYFVGWRDRALMWLVDLLLVVPSFILILIITPRTRGSDTVLWLILLLAVFSWMISARMVRGLTMSLKEREFITAARYMGVSNTRIIVRHVLPNVASILIIDTALNVGVAILAETGLSFLGFGIQPPDVSLGTLISDGTQSAFTFPWLFLFPAGVLVLIVVCANVIGDALRDALDPSARTLRRRRG</sequence>
<evidence type="ECO:0000256" key="12">
    <source>
        <dbReference type="RuleBase" id="RU363032"/>
    </source>
</evidence>
<feature type="transmembrane region" description="Helical" evidence="12">
    <location>
        <begin position="232"/>
        <end position="261"/>
    </location>
</feature>
<dbReference type="GO" id="GO:0015031">
    <property type="term" value="P:protein transport"/>
    <property type="evidence" value="ECO:0007669"/>
    <property type="project" value="UniProtKB-KW"/>
</dbReference>
<protein>
    <recommendedName>
        <fullName evidence="11">Oligopeptide transport system permease protein OppC</fullName>
    </recommendedName>
</protein>
<evidence type="ECO:0000256" key="5">
    <source>
        <dbReference type="ARBA" id="ARBA00022692"/>
    </source>
</evidence>
<evidence type="ECO:0000256" key="4">
    <source>
        <dbReference type="ARBA" id="ARBA00022519"/>
    </source>
</evidence>
<evidence type="ECO:0000256" key="11">
    <source>
        <dbReference type="ARBA" id="ARBA00072251"/>
    </source>
</evidence>
<comment type="caution">
    <text evidence="15">The sequence shown here is derived from an EMBL/GenBank/DDBJ whole genome shotgun (WGS) entry which is preliminary data.</text>
</comment>
<dbReference type="Pfam" id="PF00528">
    <property type="entry name" value="BPD_transp_1"/>
    <property type="match status" value="1"/>
</dbReference>
<feature type="region of interest" description="Disordered" evidence="13">
    <location>
        <begin position="1"/>
        <end position="27"/>
    </location>
</feature>
<evidence type="ECO:0000256" key="3">
    <source>
        <dbReference type="ARBA" id="ARBA00022475"/>
    </source>
</evidence>
<dbReference type="GO" id="GO:0005886">
    <property type="term" value="C:plasma membrane"/>
    <property type="evidence" value="ECO:0007669"/>
    <property type="project" value="UniProtKB-SubCell"/>
</dbReference>
<dbReference type="OrthoDB" id="9812701at2"/>
<name>A0A1E8PX35_9MYCO</name>
<keyword evidence="2 12" id="KW-0813">Transport</keyword>
<evidence type="ECO:0000256" key="6">
    <source>
        <dbReference type="ARBA" id="ARBA00022856"/>
    </source>
</evidence>
<dbReference type="Gene3D" id="1.10.3720.10">
    <property type="entry name" value="MetI-like"/>
    <property type="match status" value="1"/>
</dbReference>
<dbReference type="Pfam" id="PF12911">
    <property type="entry name" value="OppC_N"/>
    <property type="match status" value="1"/>
</dbReference>
<evidence type="ECO:0000256" key="9">
    <source>
        <dbReference type="ARBA" id="ARBA00023136"/>
    </source>
</evidence>
<evidence type="ECO:0000256" key="2">
    <source>
        <dbReference type="ARBA" id="ARBA00022448"/>
    </source>
</evidence>
<keyword evidence="9 12" id="KW-0472">Membrane</keyword>
<keyword evidence="6" id="KW-0571">Peptide transport</keyword>
<keyword evidence="7" id="KW-0653">Protein transport</keyword>
<comment type="subcellular location">
    <subcellularLocation>
        <location evidence="1">Cell inner membrane</location>
        <topology evidence="1">Multi-pass membrane protein</topology>
    </subcellularLocation>
    <subcellularLocation>
        <location evidence="12">Cell membrane</location>
        <topology evidence="12">Multi-pass membrane protein</topology>
    </subcellularLocation>
</comment>
<dbReference type="GO" id="GO:0015833">
    <property type="term" value="P:peptide transport"/>
    <property type="evidence" value="ECO:0007669"/>
    <property type="project" value="UniProtKB-KW"/>
</dbReference>
<dbReference type="AlphaFoldDB" id="A0A1E8PX35"/>
<dbReference type="CDD" id="cd06261">
    <property type="entry name" value="TM_PBP2"/>
    <property type="match status" value="1"/>
</dbReference>
<dbReference type="EMBL" id="MCHX01000102">
    <property type="protein sequence ID" value="OFJ50677.1"/>
    <property type="molecule type" value="Genomic_DNA"/>
</dbReference>
<dbReference type="InterPro" id="IPR035906">
    <property type="entry name" value="MetI-like_sf"/>
</dbReference>
<feature type="transmembrane region" description="Helical" evidence="12">
    <location>
        <begin position="281"/>
        <end position="303"/>
    </location>
</feature>
<evidence type="ECO:0000256" key="10">
    <source>
        <dbReference type="ARBA" id="ARBA00024202"/>
    </source>
</evidence>
<feature type="compositionally biased region" description="Basic and acidic residues" evidence="13">
    <location>
        <begin position="1"/>
        <end position="17"/>
    </location>
</feature>
<dbReference type="PANTHER" id="PTHR43386:SF2">
    <property type="entry name" value="OLIGOPEPTIDE TRANSPORT SYSTEM PERMEASE PROTEIN OPPC"/>
    <property type="match status" value="1"/>
</dbReference>
<dbReference type="InterPro" id="IPR050366">
    <property type="entry name" value="BP-dependent_transpt_permease"/>
</dbReference>
<evidence type="ECO:0000256" key="7">
    <source>
        <dbReference type="ARBA" id="ARBA00022927"/>
    </source>
</evidence>
<evidence type="ECO:0000256" key="8">
    <source>
        <dbReference type="ARBA" id="ARBA00022989"/>
    </source>
</evidence>
<keyword evidence="16" id="KW-1185">Reference proteome</keyword>
<proteinExistence type="inferred from homology"/>
<evidence type="ECO:0000313" key="16">
    <source>
        <dbReference type="Proteomes" id="UP000178953"/>
    </source>
</evidence>
<reference evidence="15 16" key="1">
    <citation type="submission" date="2016-09" db="EMBL/GenBank/DDBJ databases">
        <title>genome sequence of Mycobacterium sp. 739 SCH.</title>
        <authorList>
            <person name="Greninger A.L."/>
            <person name="Qin X."/>
            <person name="Jerome K."/>
            <person name="Vora S."/>
            <person name="Quinn K."/>
        </authorList>
    </citation>
    <scope>NUCLEOTIDE SEQUENCE [LARGE SCALE GENOMIC DNA]</scope>
    <source>
        <strain evidence="15 16">SCH</strain>
    </source>
</reference>
<evidence type="ECO:0000256" key="1">
    <source>
        <dbReference type="ARBA" id="ARBA00004429"/>
    </source>
</evidence>
<feature type="transmembrane region" description="Helical" evidence="12">
    <location>
        <begin position="149"/>
        <end position="171"/>
    </location>
</feature>
<keyword evidence="3" id="KW-1003">Cell membrane</keyword>
<evidence type="ECO:0000256" key="13">
    <source>
        <dbReference type="SAM" id="MobiDB-lite"/>
    </source>
</evidence>